<sequence length="116" mass="12961">MGALYLLFLLASIGCMMLLDHRFKLFFFSGAPWRAAAVLAAGLVFFLVWDLFGIGLDIFYRGETEFMLGVELAPHLPLEEAFFLAFLCYLTMVLFGLLKVAAAHFGSARSRTAVKR</sequence>
<evidence type="ECO:0000256" key="7">
    <source>
        <dbReference type="ARBA" id="ARBA00023235"/>
    </source>
</evidence>
<keyword evidence="6 8" id="KW-0472">Membrane</keyword>
<keyword evidence="5 8" id="KW-1133">Transmembrane helix</keyword>
<dbReference type="NCBIfam" id="TIGR03462">
    <property type="entry name" value="CarR_dom_SF"/>
    <property type="match status" value="1"/>
</dbReference>
<evidence type="ECO:0000256" key="4">
    <source>
        <dbReference type="ARBA" id="ARBA00022746"/>
    </source>
</evidence>
<feature type="transmembrane region" description="Helical" evidence="8">
    <location>
        <begin position="6"/>
        <end position="23"/>
    </location>
</feature>
<keyword evidence="4" id="KW-0125">Carotenoid biosynthesis</keyword>
<feature type="transmembrane region" description="Helical" evidence="8">
    <location>
        <begin position="81"/>
        <end position="102"/>
    </location>
</feature>
<organism evidence="9 10">
    <name type="scientific">Arthrobacter gandavensis</name>
    <dbReference type="NCBI Taxonomy" id="169960"/>
    <lineage>
        <taxon>Bacteria</taxon>
        <taxon>Bacillati</taxon>
        <taxon>Actinomycetota</taxon>
        <taxon>Actinomycetes</taxon>
        <taxon>Micrococcales</taxon>
        <taxon>Micrococcaceae</taxon>
        <taxon>Arthrobacter</taxon>
    </lineage>
</organism>
<keyword evidence="7" id="KW-0413">Isomerase</keyword>
<feature type="transmembrane region" description="Helical" evidence="8">
    <location>
        <begin position="35"/>
        <end position="61"/>
    </location>
</feature>
<dbReference type="RefSeq" id="WP_152226328.1">
    <property type="nucleotide sequence ID" value="NZ_BAAALV010000002.1"/>
</dbReference>
<evidence type="ECO:0000256" key="6">
    <source>
        <dbReference type="ARBA" id="ARBA00023136"/>
    </source>
</evidence>
<comment type="subcellular location">
    <subcellularLocation>
        <location evidence="1">Membrane</location>
        <topology evidence="1">Multi-pass membrane protein</topology>
    </subcellularLocation>
</comment>
<comment type="caution">
    <text evidence="9">The sequence shown here is derived from an EMBL/GenBank/DDBJ whole genome shotgun (WGS) entry which is preliminary data.</text>
</comment>
<evidence type="ECO:0000313" key="10">
    <source>
        <dbReference type="Proteomes" id="UP001500784"/>
    </source>
</evidence>
<name>A0ABP5ADN4_9MICC</name>
<evidence type="ECO:0008006" key="11">
    <source>
        <dbReference type="Google" id="ProtNLM"/>
    </source>
</evidence>
<evidence type="ECO:0000313" key="9">
    <source>
        <dbReference type="EMBL" id="GAA1911267.1"/>
    </source>
</evidence>
<accession>A0ABP5ADN4</accession>
<evidence type="ECO:0000256" key="5">
    <source>
        <dbReference type="ARBA" id="ARBA00022989"/>
    </source>
</evidence>
<dbReference type="InterPro" id="IPR017825">
    <property type="entry name" value="Lycopene_cyclase_dom"/>
</dbReference>
<comment type="pathway">
    <text evidence="2">Carotenoid biosynthesis.</text>
</comment>
<keyword evidence="3 8" id="KW-0812">Transmembrane</keyword>
<protein>
    <recommendedName>
        <fullName evidence="11">Lycopene cyclase domain-containing protein</fullName>
    </recommendedName>
</protein>
<proteinExistence type="predicted"/>
<evidence type="ECO:0000256" key="8">
    <source>
        <dbReference type="SAM" id="Phobius"/>
    </source>
</evidence>
<evidence type="ECO:0000256" key="3">
    <source>
        <dbReference type="ARBA" id="ARBA00022692"/>
    </source>
</evidence>
<dbReference type="Proteomes" id="UP001500784">
    <property type="component" value="Unassembled WGS sequence"/>
</dbReference>
<evidence type="ECO:0000256" key="1">
    <source>
        <dbReference type="ARBA" id="ARBA00004141"/>
    </source>
</evidence>
<reference evidence="10" key="1">
    <citation type="journal article" date="2019" name="Int. J. Syst. Evol. Microbiol.">
        <title>The Global Catalogue of Microorganisms (GCM) 10K type strain sequencing project: providing services to taxonomists for standard genome sequencing and annotation.</title>
        <authorList>
            <consortium name="The Broad Institute Genomics Platform"/>
            <consortium name="The Broad Institute Genome Sequencing Center for Infectious Disease"/>
            <person name="Wu L."/>
            <person name="Ma J."/>
        </authorList>
    </citation>
    <scope>NUCLEOTIDE SEQUENCE [LARGE SCALE GENOMIC DNA]</scope>
    <source>
        <strain evidence="10">JCM 13316</strain>
    </source>
</reference>
<gene>
    <name evidence="9" type="ORF">GCM10009688_15290</name>
</gene>
<keyword evidence="10" id="KW-1185">Reference proteome</keyword>
<dbReference type="EMBL" id="BAAALV010000002">
    <property type="protein sequence ID" value="GAA1911267.1"/>
    <property type="molecule type" value="Genomic_DNA"/>
</dbReference>
<evidence type="ECO:0000256" key="2">
    <source>
        <dbReference type="ARBA" id="ARBA00004829"/>
    </source>
</evidence>